<comment type="caution">
    <text evidence="1">The sequence shown here is derived from an EMBL/GenBank/DDBJ whole genome shotgun (WGS) entry which is preliminary data.</text>
</comment>
<dbReference type="OrthoDB" id="4369127at2759"/>
<keyword evidence="2" id="KW-1185">Reference proteome</keyword>
<organism evidence="1 2">
    <name type="scientific">Austropuccinia psidii MF-1</name>
    <dbReference type="NCBI Taxonomy" id="1389203"/>
    <lineage>
        <taxon>Eukaryota</taxon>
        <taxon>Fungi</taxon>
        <taxon>Dikarya</taxon>
        <taxon>Basidiomycota</taxon>
        <taxon>Pucciniomycotina</taxon>
        <taxon>Pucciniomycetes</taxon>
        <taxon>Pucciniales</taxon>
        <taxon>Sphaerophragmiaceae</taxon>
        <taxon>Austropuccinia</taxon>
    </lineage>
</organism>
<evidence type="ECO:0000313" key="1">
    <source>
        <dbReference type="EMBL" id="MBW0550696.1"/>
    </source>
</evidence>
<dbReference type="Proteomes" id="UP000765509">
    <property type="component" value="Unassembled WGS sequence"/>
</dbReference>
<name>A0A9Q3IVI7_9BASI</name>
<evidence type="ECO:0000313" key="2">
    <source>
        <dbReference type="Proteomes" id="UP000765509"/>
    </source>
</evidence>
<accession>A0A9Q3IVI7</accession>
<reference evidence="1" key="1">
    <citation type="submission" date="2021-03" db="EMBL/GenBank/DDBJ databases">
        <title>Draft genome sequence of rust myrtle Austropuccinia psidii MF-1, a brazilian biotype.</title>
        <authorList>
            <person name="Quecine M.C."/>
            <person name="Pachon D.M.R."/>
            <person name="Bonatelli M.L."/>
            <person name="Correr F.H."/>
            <person name="Franceschini L.M."/>
            <person name="Leite T.F."/>
            <person name="Margarido G.R.A."/>
            <person name="Almeida C.A."/>
            <person name="Ferrarezi J.A."/>
            <person name="Labate C.A."/>
        </authorList>
    </citation>
    <scope>NUCLEOTIDE SEQUENCE</scope>
    <source>
        <strain evidence="1">MF-1</strain>
    </source>
</reference>
<dbReference type="AlphaFoldDB" id="A0A9Q3IVI7"/>
<dbReference type="EMBL" id="AVOT02056336">
    <property type="protein sequence ID" value="MBW0550696.1"/>
    <property type="molecule type" value="Genomic_DNA"/>
</dbReference>
<gene>
    <name evidence="1" type="ORF">O181_090411</name>
</gene>
<proteinExistence type="predicted"/>
<sequence length="113" mass="12892">MLEKGRNPRIPYDIPKKDLVDINPTVSRFKMMLEKARNHANRCMQESFKYAKERWDKSHKAPDFKVGDLVLVSTLNVNHIKGPNKLKGSFAGTFMIKALNGPNSVQLEQPVNL</sequence>
<protein>
    <submittedName>
        <fullName evidence="1">Uncharacterized protein</fullName>
    </submittedName>
</protein>